<organism evidence="1 2">
    <name type="scientific">Dyadobacter flavalbus</name>
    <dbReference type="NCBI Taxonomy" id="2579942"/>
    <lineage>
        <taxon>Bacteria</taxon>
        <taxon>Pseudomonadati</taxon>
        <taxon>Bacteroidota</taxon>
        <taxon>Cytophagia</taxon>
        <taxon>Cytophagales</taxon>
        <taxon>Spirosomataceae</taxon>
        <taxon>Dyadobacter</taxon>
    </lineage>
</organism>
<comment type="caution">
    <text evidence="1">The sequence shown here is derived from an EMBL/GenBank/DDBJ whole genome shotgun (WGS) entry which is preliminary data.</text>
</comment>
<proteinExistence type="predicted"/>
<accession>A0A5M8QKR1</accession>
<name>A0A5M8QKR1_9BACT</name>
<dbReference type="OrthoDB" id="939861at2"/>
<keyword evidence="2" id="KW-1185">Reference proteome</keyword>
<dbReference type="RefSeq" id="WP_139014087.1">
    <property type="nucleotide sequence ID" value="NZ_VBSN01000066.1"/>
</dbReference>
<dbReference type="Proteomes" id="UP000323994">
    <property type="component" value="Unassembled WGS sequence"/>
</dbReference>
<sequence>MKIELKTLQLPFKALSVSLLLMVSSCSQEELLVPKEENSTTTDARLNLLPSNAGNMKWNISTIGIGANNNHEPEFIGEITQYGSSQIAEAGFITSHNVLPNTAILKDPIYEFTPFSSVYPVLSGNSTIGAGKFKLKIPFEYNEVYYRSYIKLKNGSIQYGAVKYQKAWKIGAAGLSTDQNKNYIFHGSVNQEGSVKAVEIGFVDSFRATPNGAIINNPVYANTPFNGIHPARAYKNNIAYGYYELFIPFAFTEIYIRGYVKLEDGTVVYGEVFHYKK</sequence>
<dbReference type="AlphaFoldDB" id="A0A5M8QKR1"/>
<reference evidence="1 2" key="1">
    <citation type="submission" date="2019-05" db="EMBL/GenBank/DDBJ databases">
        <authorList>
            <person name="Qu J.-H."/>
        </authorList>
    </citation>
    <scope>NUCLEOTIDE SEQUENCE [LARGE SCALE GENOMIC DNA]</scope>
    <source>
        <strain evidence="1 2">NS28</strain>
    </source>
</reference>
<evidence type="ECO:0000313" key="1">
    <source>
        <dbReference type="EMBL" id="KAA6436767.1"/>
    </source>
</evidence>
<evidence type="ECO:0000313" key="2">
    <source>
        <dbReference type="Proteomes" id="UP000323994"/>
    </source>
</evidence>
<dbReference type="EMBL" id="VBSN01000066">
    <property type="protein sequence ID" value="KAA6436767.1"/>
    <property type="molecule type" value="Genomic_DNA"/>
</dbReference>
<gene>
    <name evidence="1" type="ORF">FEM33_21785</name>
</gene>
<protein>
    <submittedName>
        <fullName evidence="1">Uncharacterized protein</fullName>
    </submittedName>
</protein>
<dbReference type="PROSITE" id="PS51257">
    <property type="entry name" value="PROKAR_LIPOPROTEIN"/>
    <property type="match status" value="1"/>
</dbReference>